<dbReference type="Proteomes" id="UP000317122">
    <property type="component" value="Unassembled WGS sequence"/>
</dbReference>
<dbReference type="EMBL" id="VLKT01000006">
    <property type="protein sequence ID" value="TWI40945.1"/>
    <property type="molecule type" value="Genomic_DNA"/>
</dbReference>
<dbReference type="InterPro" id="IPR016181">
    <property type="entry name" value="Acyl_CoA_acyltransferase"/>
</dbReference>
<evidence type="ECO:0000256" key="2">
    <source>
        <dbReference type="ARBA" id="ARBA00023315"/>
    </source>
</evidence>
<protein>
    <submittedName>
        <fullName evidence="4">Acetyltransferase (GNAT) family protein</fullName>
    </submittedName>
</protein>
<dbReference type="InterPro" id="IPR051016">
    <property type="entry name" value="Diverse_Substrate_AcTransf"/>
</dbReference>
<keyword evidence="1 4" id="KW-0808">Transferase</keyword>
<accession>A0A562P900</accession>
<dbReference type="Gene3D" id="3.40.630.30">
    <property type="match status" value="1"/>
</dbReference>
<dbReference type="CDD" id="cd04301">
    <property type="entry name" value="NAT_SF"/>
    <property type="match status" value="1"/>
</dbReference>
<feature type="domain" description="N-acetyltransferase" evidence="3">
    <location>
        <begin position="5"/>
        <end position="157"/>
    </location>
</feature>
<evidence type="ECO:0000313" key="5">
    <source>
        <dbReference type="Proteomes" id="UP000317122"/>
    </source>
</evidence>
<evidence type="ECO:0000313" key="4">
    <source>
        <dbReference type="EMBL" id="TWI40945.1"/>
    </source>
</evidence>
<keyword evidence="5" id="KW-1185">Reference proteome</keyword>
<proteinExistence type="predicted"/>
<dbReference type="PANTHER" id="PTHR10545:SF29">
    <property type="entry name" value="GH14572P-RELATED"/>
    <property type="match status" value="1"/>
</dbReference>
<gene>
    <name evidence="4" type="ORF">IQ26_01367</name>
</gene>
<organism evidence="4 5">
    <name type="scientific">Mesorhizobium tianshanense</name>
    <dbReference type="NCBI Taxonomy" id="39844"/>
    <lineage>
        <taxon>Bacteria</taxon>
        <taxon>Pseudomonadati</taxon>
        <taxon>Pseudomonadota</taxon>
        <taxon>Alphaproteobacteria</taxon>
        <taxon>Hyphomicrobiales</taxon>
        <taxon>Phyllobacteriaceae</taxon>
        <taxon>Mesorhizobium</taxon>
    </lineage>
</organism>
<dbReference type="GO" id="GO:0008080">
    <property type="term" value="F:N-acetyltransferase activity"/>
    <property type="evidence" value="ECO:0007669"/>
    <property type="project" value="UniProtKB-ARBA"/>
</dbReference>
<reference evidence="4 5" key="1">
    <citation type="journal article" date="2015" name="Stand. Genomic Sci.">
        <title>Genomic Encyclopedia of Bacterial and Archaeal Type Strains, Phase III: the genomes of soil and plant-associated and newly described type strains.</title>
        <authorList>
            <person name="Whitman W.B."/>
            <person name="Woyke T."/>
            <person name="Klenk H.P."/>
            <person name="Zhou Y."/>
            <person name="Lilburn T.G."/>
            <person name="Beck B.J."/>
            <person name="De Vos P."/>
            <person name="Vandamme P."/>
            <person name="Eisen J.A."/>
            <person name="Garrity G."/>
            <person name="Hugenholtz P."/>
            <person name="Kyrpides N.C."/>
        </authorList>
    </citation>
    <scope>NUCLEOTIDE SEQUENCE [LARGE SCALE GENOMIC DNA]</scope>
    <source>
        <strain evidence="4 5">CGMCC 1.2546</strain>
    </source>
</reference>
<keyword evidence="2" id="KW-0012">Acyltransferase</keyword>
<dbReference type="PANTHER" id="PTHR10545">
    <property type="entry name" value="DIAMINE N-ACETYLTRANSFERASE"/>
    <property type="match status" value="1"/>
</dbReference>
<evidence type="ECO:0000256" key="1">
    <source>
        <dbReference type="ARBA" id="ARBA00022679"/>
    </source>
</evidence>
<evidence type="ECO:0000259" key="3">
    <source>
        <dbReference type="PROSITE" id="PS51186"/>
    </source>
</evidence>
<comment type="caution">
    <text evidence="4">The sequence shown here is derived from an EMBL/GenBank/DDBJ whole genome shotgun (WGS) entry which is preliminary data.</text>
</comment>
<dbReference type="InterPro" id="IPR000182">
    <property type="entry name" value="GNAT_dom"/>
</dbReference>
<dbReference type="Pfam" id="PF00583">
    <property type="entry name" value="Acetyltransf_1"/>
    <property type="match status" value="1"/>
</dbReference>
<dbReference type="SUPFAM" id="SSF55729">
    <property type="entry name" value="Acyl-CoA N-acyltransferases (Nat)"/>
    <property type="match status" value="1"/>
</dbReference>
<sequence>MIALIAVRQQIHADNAALAQLFEEMQRHYQVPCPSLGTILSDLASLPSGVEILVAETDRIIGFAIFATIYPGPSLKAGIFLKELFVSQAFRGTGAGRLLMRELARMALQRGHKRLDWTADRENNRLLAFYDDIGGTVQREKLFYRLSGEALAAFADEG</sequence>
<dbReference type="PROSITE" id="PS51186">
    <property type="entry name" value="GNAT"/>
    <property type="match status" value="1"/>
</dbReference>
<name>A0A562P900_9HYPH</name>
<dbReference type="AlphaFoldDB" id="A0A562P900"/>